<sequence length="315" mass="34813">MHLRATETTLTGVAGLVGFGVFLRELDVDAELQRTFGRLKPDSRVVFPMAAQMRLLIDAAVAGEARVFGLEAPANDPLFVHLAGGVVPSIDRVYRDLRRFDDKALAALDSMLAEHGLAPLAKAPPDIIHLDVDTTVEPLFGSQEGARPGPNPRYHGRPSYHPRLVRVAETNTVIGAQLRPGDTNFGNDDVPDVERCLDRVRAAAPEAAVYVRIDAAGDCTQLLRAIADKRAFFLTKPRLTRDLAGAISLVTRWKTVDWDADGRPRRQVAEVLFRRGEWADLAARVIAVRTLDRTHARPIYLWGDLDYPVQVYLTN</sequence>
<dbReference type="Proteomes" id="UP001217485">
    <property type="component" value="Unassembled WGS sequence"/>
</dbReference>
<evidence type="ECO:0000259" key="1">
    <source>
        <dbReference type="Pfam" id="PF13701"/>
    </source>
</evidence>
<organism evidence="2 3">
    <name type="scientific">Sorangium atrum</name>
    <dbReference type="NCBI Taxonomy" id="2995308"/>
    <lineage>
        <taxon>Bacteria</taxon>
        <taxon>Pseudomonadati</taxon>
        <taxon>Myxococcota</taxon>
        <taxon>Polyangia</taxon>
        <taxon>Polyangiales</taxon>
        <taxon>Polyangiaceae</taxon>
        <taxon>Sorangium</taxon>
    </lineage>
</organism>
<comment type="caution">
    <text evidence="2">The sequence shown here is derived from an EMBL/GenBank/DDBJ whole genome shotgun (WGS) entry which is preliminary data.</text>
</comment>
<gene>
    <name evidence="2" type="ORF">POL72_21400</name>
</gene>
<name>A0ABT5C2V1_9BACT</name>
<accession>A0ABT5C2V1</accession>
<dbReference type="RefSeq" id="WP_272097353.1">
    <property type="nucleotide sequence ID" value="NZ_JAQNDK010000002.1"/>
</dbReference>
<dbReference type="InterPro" id="IPR025668">
    <property type="entry name" value="Tnp_DDE_dom"/>
</dbReference>
<dbReference type="Pfam" id="PF13701">
    <property type="entry name" value="DDE_Tnp_1_4"/>
    <property type="match status" value="1"/>
</dbReference>
<keyword evidence="3" id="KW-1185">Reference proteome</keyword>
<evidence type="ECO:0000313" key="2">
    <source>
        <dbReference type="EMBL" id="MDC0680313.1"/>
    </source>
</evidence>
<proteinExistence type="predicted"/>
<reference evidence="2 3" key="1">
    <citation type="submission" date="2023-01" db="EMBL/GenBank/DDBJ databases">
        <title>Minimal conservation of predation-associated metabolite biosynthetic gene clusters underscores biosynthetic potential of Myxococcota including descriptions for ten novel species: Archangium lansinium sp. nov., Myxococcus landrumus sp. nov., Nannocystis bai.</title>
        <authorList>
            <person name="Ahearne A."/>
            <person name="Stevens C."/>
            <person name="Dowd S."/>
        </authorList>
    </citation>
    <scope>NUCLEOTIDE SEQUENCE [LARGE SCALE GENOMIC DNA]</scope>
    <source>
        <strain evidence="2 3">WIWO2</strain>
    </source>
</reference>
<dbReference type="EMBL" id="JAQNDK010000002">
    <property type="protein sequence ID" value="MDC0680313.1"/>
    <property type="molecule type" value="Genomic_DNA"/>
</dbReference>
<feature type="domain" description="Transposase DDE" evidence="1">
    <location>
        <begin position="8"/>
        <end position="287"/>
    </location>
</feature>
<protein>
    <submittedName>
        <fullName evidence="2">Transposase</fullName>
    </submittedName>
</protein>
<evidence type="ECO:0000313" key="3">
    <source>
        <dbReference type="Proteomes" id="UP001217485"/>
    </source>
</evidence>